<feature type="transmembrane region" description="Helical" evidence="2">
    <location>
        <begin position="55"/>
        <end position="74"/>
    </location>
</feature>
<organism evidence="3 4">
    <name type="scientific">Clavibacter tessellarius</name>
    <dbReference type="NCBI Taxonomy" id="31965"/>
    <lineage>
        <taxon>Bacteria</taxon>
        <taxon>Bacillati</taxon>
        <taxon>Actinomycetota</taxon>
        <taxon>Actinomycetes</taxon>
        <taxon>Micrococcales</taxon>
        <taxon>Microbacteriaceae</taxon>
        <taxon>Clavibacter</taxon>
    </lineage>
</organism>
<evidence type="ECO:0000313" key="3">
    <source>
        <dbReference type="EMBL" id="OQJ62078.1"/>
    </source>
</evidence>
<dbReference type="EMBL" id="MZMQ01000001">
    <property type="protein sequence ID" value="OQJ62078.1"/>
    <property type="molecule type" value="Genomic_DNA"/>
</dbReference>
<protein>
    <submittedName>
        <fullName evidence="3">Uncharacterized protein</fullName>
    </submittedName>
</protein>
<accession>A0A225C5P1</accession>
<dbReference type="Pfam" id="PF19950">
    <property type="entry name" value="DUF6412"/>
    <property type="match status" value="1"/>
</dbReference>
<comment type="caution">
    <text evidence="3">The sequence shown here is derived from an EMBL/GenBank/DDBJ whole genome shotgun (WGS) entry which is preliminary data.</text>
</comment>
<name>A0A225C5P1_9MICO</name>
<evidence type="ECO:0000256" key="1">
    <source>
        <dbReference type="SAM" id="MobiDB-lite"/>
    </source>
</evidence>
<evidence type="ECO:0000256" key="2">
    <source>
        <dbReference type="SAM" id="Phobius"/>
    </source>
</evidence>
<reference evidence="3" key="1">
    <citation type="submission" date="2017-08" db="EMBL/GenBank/DDBJ databases">
        <title>Genomes of multiple Clavibacter strains from different subspecies.</title>
        <authorList>
            <person name="Yuan X.-K."/>
            <person name="Li X.-S."/>
            <person name="Nie J."/>
            <person name="De Boer S.H."/>
        </authorList>
    </citation>
    <scope>NUCLEOTIDE SEQUENCE [LARGE SCALE GENOMIC DNA]</scope>
    <source>
        <strain evidence="3">ATCC 33566</strain>
    </source>
</reference>
<keyword evidence="2" id="KW-1133">Transmembrane helix</keyword>
<sequence length="133" mass="13144">MAARPGDDDGWRPSALVRAVGPVLPSGMPIVLEALGRVLVLVGDVVLGGAGLSPAILLAALVGVASVAAAVALVRIAAARGLLGSVAPAAFPDEDVDLPVLVSSSDPDADGHERSRAPGRRTQVVVPAPLPAA</sequence>
<proteinExistence type="predicted"/>
<dbReference type="InterPro" id="IPR045635">
    <property type="entry name" value="DUF6412"/>
</dbReference>
<keyword evidence="4" id="KW-1185">Reference proteome</keyword>
<feature type="region of interest" description="Disordered" evidence="1">
    <location>
        <begin position="101"/>
        <end position="133"/>
    </location>
</feature>
<keyword evidence="2" id="KW-0472">Membrane</keyword>
<gene>
    <name evidence="3" type="ORF">B5P24_03065</name>
</gene>
<keyword evidence="2" id="KW-0812">Transmembrane</keyword>
<evidence type="ECO:0000313" key="4">
    <source>
        <dbReference type="Proteomes" id="UP000215316"/>
    </source>
</evidence>
<dbReference type="OrthoDB" id="5119829at2"/>
<dbReference type="Proteomes" id="UP000215316">
    <property type="component" value="Unassembled WGS sequence"/>
</dbReference>
<dbReference type="AlphaFoldDB" id="A0A225C5P1"/>
<dbReference type="RefSeq" id="WP_094126465.1">
    <property type="nucleotide sequence ID" value="NZ_JBHUJP010000004.1"/>
</dbReference>